<comment type="caution">
    <text evidence="3">The sequence shown here is derived from an EMBL/GenBank/DDBJ whole genome shotgun (WGS) entry which is preliminary data.</text>
</comment>
<sequence length="542" mass="59873">MSVHFSLAKAASFHPWSSIPSTESGPSTGPSTGHDIHADNDPAPMNRLHSSPERFRTDSSGYLDRVPEDGAVEFDGMNEDEEENDEEEIDEELESQGLYRVRLYLGSYRRLLILYTFVPLTSAVFFTLLALLPTWAYPLQVAPNFPSVLPFPLTELFVSAGLWCLSYMLRTPVYSLSLFICTSCRLFHYSYSTVLSTVVHAIISLLLRIIAVPILLIPRYLIYEIPTWHDPAFKRVWWVALGWAAVEAIVAIKQGFESITLYRDVLVSDTQEEERFIEIEDGATKLGRIYGATNQTTRSTEPSPASFAVGSSTGGFLPANTVPQSGLAAAPDAESSANLERAPLLQRESRGSNIALETSLELRVEEDVDHLIAVRARGELEKYYGIPFIRIPAFIPCLQRVNALLFSLGVTLILSSAYLQSAILYSLQSWYTHSRLDVHSADEHSAVYIIPSNSPSTIPSLETVISSAWPWSPVQLLPAPSRRSNQMLMIAVPVVFVVQIVLSLLHSQLVLPKAGVHTVVYIGSLVSLGVFFAGLGAWDALS</sequence>
<organism evidence="3 4">
    <name type="scientific">Lentinula detonsa</name>
    <dbReference type="NCBI Taxonomy" id="2804962"/>
    <lineage>
        <taxon>Eukaryota</taxon>
        <taxon>Fungi</taxon>
        <taxon>Dikarya</taxon>
        <taxon>Basidiomycota</taxon>
        <taxon>Agaricomycotina</taxon>
        <taxon>Agaricomycetes</taxon>
        <taxon>Agaricomycetidae</taxon>
        <taxon>Agaricales</taxon>
        <taxon>Marasmiineae</taxon>
        <taxon>Omphalotaceae</taxon>
        <taxon>Lentinula</taxon>
    </lineage>
</organism>
<evidence type="ECO:0000313" key="3">
    <source>
        <dbReference type="EMBL" id="KAJ3985778.1"/>
    </source>
</evidence>
<keyword evidence="2" id="KW-0812">Transmembrane</keyword>
<feature type="transmembrane region" description="Helical" evidence="2">
    <location>
        <begin position="112"/>
        <end position="136"/>
    </location>
</feature>
<keyword evidence="2" id="KW-0472">Membrane</keyword>
<evidence type="ECO:0000256" key="1">
    <source>
        <dbReference type="SAM" id="MobiDB-lite"/>
    </source>
</evidence>
<feature type="compositionally biased region" description="Acidic residues" evidence="1">
    <location>
        <begin position="70"/>
        <end position="92"/>
    </location>
</feature>
<feature type="transmembrane region" description="Helical" evidence="2">
    <location>
        <begin position="193"/>
        <end position="216"/>
    </location>
</feature>
<reference evidence="3" key="1">
    <citation type="submission" date="2022-08" db="EMBL/GenBank/DDBJ databases">
        <authorList>
            <consortium name="DOE Joint Genome Institute"/>
            <person name="Min B."/>
            <person name="Riley R."/>
            <person name="Sierra-Patev S."/>
            <person name="Naranjo-Ortiz M."/>
            <person name="Looney B."/>
            <person name="Konkel Z."/>
            <person name="Slot J.C."/>
            <person name="Sakamoto Y."/>
            <person name="Steenwyk J.L."/>
            <person name="Rokas A."/>
            <person name="Carro J."/>
            <person name="Camarero S."/>
            <person name="Ferreira P."/>
            <person name="Molpeceres G."/>
            <person name="Ruiz-Duenas F.J."/>
            <person name="Serrano A."/>
            <person name="Henrissat B."/>
            <person name="Drula E."/>
            <person name="Hughes K.W."/>
            <person name="Mata J.L."/>
            <person name="Ishikawa N.K."/>
            <person name="Vargas-Isla R."/>
            <person name="Ushijima S."/>
            <person name="Smith C.A."/>
            <person name="Ahrendt S."/>
            <person name="Andreopoulos W."/>
            <person name="He G."/>
            <person name="Labutti K."/>
            <person name="Lipzen A."/>
            <person name="Ng V."/>
            <person name="Sandor L."/>
            <person name="Barry K."/>
            <person name="Martinez A.T."/>
            <person name="Xiao Y."/>
            <person name="Gibbons J.G."/>
            <person name="Terashima K."/>
            <person name="Hibbett D.S."/>
            <person name="Grigoriev I.V."/>
        </authorList>
    </citation>
    <scope>NUCLEOTIDE SEQUENCE</scope>
    <source>
        <strain evidence="3">TFB7829</strain>
    </source>
</reference>
<proteinExistence type="predicted"/>
<keyword evidence="2" id="KW-1133">Transmembrane helix</keyword>
<evidence type="ECO:0000313" key="4">
    <source>
        <dbReference type="Proteomes" id="UP001163850"/>
    </source>
</evidence>
<feature type="transmembrane region" description="Helical" evidence="2">
    <location>
        <begin position="156"/>
        <end position="181"/>
    </location>
</feature>
<accession>A0AA38Q2N1</accession>
<dbReference type="Proteomes" id="UP001163850">
    <property type="component" value="Unassembled WGS sequence"/>
</dbReference>
<feature type="transmembrane region" description="Helical" evidence="2">
    <location>
        <begin position="487"/>
        <end position="506"/>
    </location>
</feature>
<feature type="compositionally biased region" description="Low complexity" evidence="1">
    <location>
        <begin position="17"/>
        <end position="33"/>
    </location>
</feature>
<feature type="transmembrane region" description="Helical" evidence="2">
    <location>
        <begin position="403"/>
        <end position="427"/>
    </location>
</feature>
<evidence type="ECO:0000256" key="2">
    <source>
        <dbReference type="SAM" id="Phobius"/>
    </source>
</evidence>
<dbReference type="EMBL" id="MU801954">
    <property type="protein sequence ID" value="KAJ3985778.1"/>
    <property type="molecule type" value="Genomic_DNA"/>
</dbReference>
<feature type="region of interest" description="Disordered" evidence="1">
    <location>
        <begin position="16"/>
        <end position="92"/>
    </location>
</feature>
<feature type="transmembrane region" description="Helical" evidence="2">
    <location>
        <begin position="518"/>
        <end position="538"/>
    </location>
</feature>
<dbReference type="AlphaFoldDB" id="A0AA38Q2N1"/>
<protein>
    <submittedName>
        <fullName evidence="3">Uncharacterized protein</fullName>
    </submittedName>
</protein>
<name>A0AA38Q2N1_9AGAR</name>
<gene>
    <name evidence="3" type="ORF">F5890DRAFT_1090989</name>
</gene>